<dbReference type="Proteomes" id="UP000783213">
    <property type="component" value="Unassembled WGS sequence"/>
</dbReference>
<name>A0ABQ7ITP3_9HELO</name>
<dbReference type="GeneID" id="62230962"/>
<evidence type="ECO:0000313" key="2">
    <source>
        <dbReference type="Proteomes" id="UP000783213"/>
    </source>
</evidence>
<gene>
    <name evidence="1" type="ORF">EAE98_004188</name>
</gene>
<keyword evidence="2" id="KW-1185">Reference proteome</keyword>
<comment type="caution">
    <text evidence="1">The sequence shown here is derived from an EMBL/GenBank/DDBJ whole genome shotgun (WGS) entry which is preliminary data.</text>
</comment>
<organism evidence="1 2">
    <name type="scientific">Botrytis deweyae</name>
    <dbReference type="NCBI Taxonomy" id="2478750"/>
    <lineage>
        <taxon>Eukaryota</taxon>
        <taxon>Fungi</taxon>
        <taxon>Dikarya</taxon>
        <taxon>Ascomycota</taxon>
        <taxon>Pezizomycotina</taxon>
        <taxon>Leotiomycetes</taxon>
        <taxon>Helotiales</taxon>
        <taxon>Sclerotiniaceae</taxon>
        <taxon>Botrytis</taxon>
    </lineage>
</organism>
<reference evidence="1 2" key="1">
    <citation type="journal article" date="2020" name="Genome Biol. Evol.">
        <title>Comparative genomics of Sclerotiniaceae.</title>
        <authorList>
            <person name="Valero Jimenez C.A."/>
            <person name="Steentjes M."/>
            <person name="Scholten O.E."/>
            <person name="Van Kan J.A.L."/>
        </authorList>
    </citation>
    <scope>NUCLEOTIDE SEQUENCE [LARGE SCALE GENOMIC DNA]</scope>
    <source>
        <strain evidence="1 2">B1</strain>
    </source>
</reference>
<evidence type="ECO:0000313" key="1">
    <source>
        <dbReference type="EMBL" id="KAF7932889.1"/>
    </source>
</evidence>
<dbReference type="EMBL" id="RCSX01000007">
    <property type="protein sequence ID" value="KAF7932889.1"/>
    <property type="molecule type" value="Genomic_DNA"/>
</dbReference>
<accession>A0ABQ7ITP3</accession>
<protein>
    <submittedName>
        <fullName evidence="1">Uncharacterized protein</fullName>
    </submittedName>
</protein>
<proteinExistence type="predicted"/>
<dbReference type="RefSeq" id="XP_038812281.1">
    <property type="nucleotide sequence ID" value="XM_038951808.1"/>
</dbReference>
<sequence>MSCTRLSPRTCIRAQIDALTLTAGPEAKFVNFESVIIRVPPYLLSVQIDQVLIVIHDYYQRAERSVSAEEERKDARQKIERQHEWWGWPSIAPLTKWSWSLSLSLGWGYDSRRPRKCNADIMT</sequence>